<accession>A0A5B7IU09</accession>
<keyword evidence="1" id="KW-0812">Transmembrane</keyword>
<comment type="caution">
    <text evidence="2">The sequence shown here is derived from an EMBL/GenBank/DDBJ whole genome shotgun (WGS) entry which is preliminary data.</text>
</comment>
<dbReference type="EMBL" id="VSRR010074344">
    <property type="protein sequence ID" value="MPC87382.1"/>
    <property type="molecule type" value="Genomic_DNA"/>
</dbReference>
<organism evidence="2 3">
    <name type="scientific">Portunus trituberculatus</name>
    <name type="common">Swimming crab</name>
    <name type="synonym">Neptunus trituberculatus</name>
    <dbReference type="NCBI Taxonomy" id="210409"/>
    <lineage>
        <taxon>Eukaryota</taxon>
        <taxon>Metazoa</taxon>
        <taxon>Ecdysozoa</taxon>
        <taxon>Arthropoda</taxon>
        <taxon>Crustacea</taxon>
        <taxon>Multicrustacea</taxon>
        <taxon>Malacostraca</taxon>
        <taxon>Eumalacostraca</taxon>
        <taxon>Eucarida</taxon>
        <taxon>Decapoda</taxon>
        <taxon>Pleocyemata</taxon>
        <taxon>Brachyura</taxon>
        <taxon>Eubrachyura</taxon>
        <taxon>Portunoidea</taxon>
        <taxon>Portunidae</taxon>
        <taxon>Portuninae</taxon>
        <taxon>Portunus</taxon>
    </lineage>
</organism>
<keyword evidence="1" id="KW-1133">Transmembrane helix</keyword>
<keyword evidence="3" id="KW-1185">Reference proteome</keyword>
<feature type="transmembrane region" description="Helical" evidence="1">
    <location>
        <begin position="169"/>
        <end position="187"/>
    </location>
</feature>
<gene>
    <name evidence="2" type="ORF">E2C01_082243</name>
</gene>
<keyword evidence="1" id="KW-0472">Membrane</keyword>
<name>A0A5B7IU09_PORTR</name>
<proteinExistence type="predicted"/>
<feature type="transmembrane region" description="Helical" evidence="1">
    <location>
        <begin position="144"/>
        <end position="162"/>
    </location>
</feature>
<protein>
    <submittedName>
        <fullName evidence="2">Uncharacterized protein</fullName>
    </submittedName>
</protein>
<feature type="transmembrane region" description="Helical" evidence="1">
    <location>
        <begin position="88"/>
        <end position="113"/>
    </location>
</feature>
<sequence>MLTLIHSSGTFSSFIELVIISQIGSSSCSLHSFSNQPDTPSKLSNDLPISSLCTVISCNPWQCNVLLRSVKSSTVNTFLKLSFIISNISFSVCYVFPPLIIFFCCFFVLYFTIYEFIEKFGFVFVFIHHIFHKVSFFLSPYSNILISHILIMPSVIVISLLYEFLPSFIFCLFCVCTSSIVPSVNLFS</sequence>
<reference evidence="2 3" key="1">
    <citation type="submission" date="2019-05" db="EMBL/GenBank/DDBJ databases">
        <title>Another draft genome of Portunus trituberculatus and its Hox gene families provides insights of decapod evolution.</title>
        <authorList>
            <person name="Jeong J.-H."/>
            <person name="Song I."/>
            <person name="Kim S."/>
            <person name="Choi T."/>
            <person name="Kim D."/>
            <person name="Ryu S."/>
            <person name="Kim W."/>
        </authorList>
    </citation>
    <scope>NUCLEOTIDE SEQUENCE [LARGE SCALE GENOMIC DNA]</scope>
    <source>
        <tissue evidence="2">Muscle</tissue>
    </source>
</reference>
<evidence type="ECO:0000256" key="1">
    <source>
        <dbReference type="SAM" id="Phobius"/>
    </source>
</evidence>
<evidence type="ECO:0000313" key="2">
    <source>
        <dbReference type="EMBL" id="MPC87382.1"/>
    </source>
</evidence>
<dbReference type="AlphaFoldDB" id="A0A5B7IU09"/>
<dbReference type="Proteomes" id="UP000324222">
    <property type="component" value="Unassembled WGS sequence"/>
</dbReference>
<evidence type="ECO:0000313" key="3">
    <source>
        <dbReference type="Proteomes" id="UP000324222"/>
    </source>
</evidence>